<keyword evidence="6" id="KW-1185">Reference proteome</keyword>
<dbReference type="STRING" id="1526.SAMN02910262_02381"/>
<keyword evidence="4" id="KW-0346">Stress response</keyword>
<evidence type="ECO:0000313" key="4">
    <source>
        <dbReference type="EMBL" id="SET35606.1"/>
    </source>
</evidence>
<evidence type="ECO:0000313" key="7">
    <source>
        <dbReference type="Proteomes" id="UP000214760"/>
    </source>
</evidence>
<evidence type="ECO:0000313" key="5">
    <source>
        <dbReference type="EMBL" id="SFR88008.1"/>
    </source>
</evidence>
<dbReference type="PANTHER" id="PTHR11527">
    <property type="entry name" value="HEAT-SHOCK PROTEIN 20 FAMILY MEMBER"/>
    <property type="match status" value="1"/>
</dbReference>
<dbReference type="eggNOG" id="COG0071">
    <property type="taxonomic scope" value="Bacteria"/>
</dbReference>
<dbReference type="CDD" id="cd06471">
    <property type="entry name" value="ACD_LpsHSP_like"/>
    <property type="match status" value="1"/>
</dbReference>
<accession>A0A1I0DUX5</accession>
<dbReference type="EMBL" id="FOIL01000014">
    <property type="protein sequence ID" value="SET35606.1"/>
    <property type="molecule type" value="Genomic_DNA"/>
</dbReference>
<dbReference type="InterPro" id="IPR031107">
    <property type="entry name" value="Small_HSP"/>
</dbReference>
<dbReference type="Pfam" id="PF00011">
    <property type="entry name" value="HSP20"/>
    <property type="match status" value="1"/>
</dbReference>
<dbReference type="Gene3D" id="2.60.40.790">
    <property type="match status" value="1"/>
</dbReference>
<dbReference type="OrthoDB" id="9811615at2"/>
<evidence type="ECO:0000313" key="6">
    <source>
        <dbReference type="Proteomes" id="UP000199820"/>
    </source>
</evidence>
<dbReference type="EMBL" id="FOZC01000016">
    <property type="protein sequence ID" value="SFR88008.1"/>
    <property type="molecule type" value="Genomic_DNA"/>
</dbReference>
<dbReference type="InterPro" id="IPR008978">
    <property type="entry name" value="HSP20-like_chaperone"/>
</dbReference>
<dbReference type="PROSITE" id="PS01031">
    <property type="entry name" value="SHSP"/>
    <property type="match status" value="1"/>
</dbReference>
<feature type="domain" description="SHSP" evidence="3">
    <location>
        <begin position="32"/>
        <end position="148"/>
    </location>
</feature>
<dbReference type="AlphaFoldDB" id="A0A1I0DUX5"/>
<name>A0A1I0DUX5_9FIRM</name>
<dbReference type="SUPFAM" id="SSF49764">
    <property type="entry name" value="HSP20-like chaperones"/>
    <property type="match status" value="1"/>
</dbReference>
<dbReference type="Proteomes" id="UP000199820">
    <property type="component" value="Unassembled WGS sequence"/>
</dbReference>
<proteinExistence type="inferred from homology"/>
<dbReference type="RefSeq" id="WP_031474078.1">
    <property type="nucleotide sequence ID" value="NZ_FOIL01000014.1"/>
</dbReference>
<protein>
    <submittedName>
        <fullName evidence="4">Heat shock protein Hsp20</fullName>
    </submittedName>
    <submittedName>
        <fullName evidence="5">Molecular chaperone IbpA, HSP20 family</fullName>
    </submittedName>
</protein>
<evidence type="ECO:0000256" key="2">
    <source>
        <dbReference type="RuleBase" id="RU003616"/>
    </source>
</evidence>
<dbReference type="InterPro" id="IPR002068">
    <property type="entry name" value="A-crystallin/Hsp20_dom"/>
</dbReference>
<comment type="similarity">
    <text evidence="1 2">Belongs to the small heat shock protein (HSP20) family.</text>
</comment>
<dbReference type="Proteomes" id="UP000214760">
    <property type="component" value="Unassembled WGS sequence"/>
</dbReference>
<reference evidence="6 7" key="1">
    <citation type="submission" date="2016-10" db="EMBL/GenBank/DDBJ databases">
        <authorList>
            <person name="de Groot N.N."/>
        </authorList>
    </citation>
    <scope>NUCLEOTIDE SEQUENCE [LARGE SCALE GENOMIC DNA]</scope>
    <source>
        <strain evidence="5 7">F</strain>
        <strain evidence="4 6">KH1P1</strain>
    </source>
</reference>
<evidence type="ECO:0000256" key="1">
    <source>
        <dbReference type="PROSITE-ProRule" id="PRU00285"/>
    </source>
</evidence>
<gene>
    <name evidence="5" type="ORF">SAMN02910262_02381</name>
    <name evidence="4" type="ORF">SAMN04487771_101429</name>
</gene>
<organism evidence="4 6">
    <name type="scientific">[Clostridium] aminophilum</name>
    <dbReference type="NCBI Taxonomy" id="1526"/>
    <lineage>
        <taxon>Bacteria</taxon>
        <taxon>Bacillati</taxon>
        <taxon>Bacillota</taxon>
        <taxon>Clostridia</taxon>
        <taxon>Lachnospirales</taxon>
        <taxon>Lachnospiraceae</taxon>
    </lineage>
</organism>
<evidence type="ECO:0000259" key="3">
    <source>
        <dbReference type="PROSITE" id="PS01031"/>
    </source>
</evidence>
<sequence>MLMPSIFEDSLFDDWFDFRMPKMPDVDQTLYGKHARNLMKTDVQEKDGNYEIAIDLPGFKKEDVHASLENGYLTISTDKSLDKEEKDEDKKYIRRERYVGAMSRSFYVGSQVRKEDINAEFRDGVLHLTMPKEEPKQIAAQNKYLEIK</sequence>